<keyword evidence="4" id="KW-0963">Cytoplasm</keyword>
<name>A0A2A2F2N3_9GAMM</name>
<dbReference type="EMBL" id="NSKB01000001">
    <property type="protein sequence ID" value="PAU79178.1"/>
    <property type="molecule type" value="Genomic_DNA"/>
</dbReference>
<gene>
    <name evidence="8" type="ORF">CK498_02080</name>
</gene>
<comment type="caution">
    <text evidence="8">The sequence shown here is derived from an EMBL/GenBank/DDBJ whole genome shotgun (WGS) entry which is preliminary data.</text>
</comment>
<dbReference type="OrthoDB" id="5290530at2"/>
<dbReference type="Proteomes" id="UP000217771">
    <property type="component" value="Unassembled WGS sequence"/>
</dbReference>
<dbReference type="RefSeq" id="WP_095619191.1">
    <property type="nucleotide sequence ID" value="NZ_NSKB01000001.1"/>
</dbReference>
<dbReference type="Gene3D" id="1.10.10.10">
    <property type="entry name" value="Winged helix-like DNA-binding domain superfamily/Winged helix DNA-binding domain"/>
    <property type="match status" value="1"/>
</dbReference>
<dbReference type="Pfam" id="PF04381">
    <property type="entry name" value="RdgC"/>
    <property type="match status" value="1"/>
</dbReference>
<dbReference type="GO" id="GO:0006310">
    <property type="term" value="P:DNA recombination"/>
    <property type="evidence" value="ECO:0007669"/>
    <property type="project" value="UniProtKB-KW"/>
</dbReference>
<evidence type="ECO:0000313" key="8">
    <source>
        <dbReference type="EMBL" id="PAU79178.1"/>
    </source>
</evidence>
<evidence type="ECO:0000256" key="6">
    <source>
        <dbReference type="SAM" id="MobiDB-lite"/>
    </source>
</evidence>
<dbReference type="SUPFAM" id="SSF46785">
    <property type="entry name" value="Winged helix' DNA-binding domain"/>
    <property type="match status" value="1"/>
</dbReference>
<proteinExistence type="inferred from homology"/>
<dbReference type="AlphaFoldDB" id="A0A2A2F2N3"/>
<dbReference type="InterPro" id="IPR036388">
    <property type="entry name" value="WH-like_DNA-bd_sf"/>
</dbReference>
<dbReference type="InterPro" id="IPR018541">
    <property type="entry name" value="Ftsk_gamma"/>
</dbReference>
<sequence length="385" mass="42465">MWFKNLRLYRLPAAGSIAVEALAEAMGRFATRDMGGHEAKHLGWVPPAGRKSDTLVHAIQNQFLLTMQRQERILPSSVVKEEVEARCEEIEAVRGGPVPRAEKMSIKEQVYEEFLPRAFVRSHRVDLWWDMAGGMIAVNTSSAKRAEEALDLLRATLGSLKVLPVATHSLPTRVMTHWLQDPSLRPSWLEVGDSVQLREKGDDGKVTAKNVDLDTDDMQQLLECGRQASQLSITLDERVSLTLTDDLTLKSLRFSDALLDEAGDTDDDGDAVLRLETDFILMVNALRDVIKLLLTGLGGEAVPEFKSMDESAPTPASPGADEPDPLLSEAKAFVIESGRASISAVQRKFKIGYNRAARLIEDLERQGVVSPMDNSGARKVLKEVA</sequence>
<feature type="domain" description="FtsK gamma" evidence="7">
    <location>
        <begin position="320"/>
        <end position="385"/>
    </location>
</feature>
<evidence type="ECO:0000259" key="7">
    <source>
        <dbReference type="SMART" id="SM00843"/>
    </source>
</evidence>
<dbReference type="SMART" id="SM00843">
    <property type="entry name" value="Ftsk_gamma"/>
    <property type="match status" value="1"/>
</dbReference>
<dbReference type="InterPro" id="IPR036390">
    <property type="entry name" value="WH_DNA-bd_sf"/>
</dbReference>
<dbReference type="GO" id="GO:0043590">
    <property type="term" value="C:bacterial nucleoid"/>
    <property type="evidence" value="ECO:0007669"/>
    <property type="project" value="TreeGrafter"/>
</dbReference>
<dbReference type="NCBIfam" id="NF001464">
    <property type="entry name" value="PRK00321.1-5"/>
    <property type="match status" value="1"/>
</dbReference>
<dbReference type="InterPro" id="IPR007476">
    <property type="entry name" value="RdgC"/>
</dbReference>
<evidence type="ECO:0000256" key="3">
    <source>
        <dbReference type="ARBA" id="ARBA00022296"/>
    </source>
</evidence>
<dbReference type="Pfam" id="PF09397">
    <property type="entry name" value="FtsK_gamma"/>
    <property type="match status" value="1"/>
</dbReference>
<evidence type="ECO:0000313" key="9">
    <source>
        <dbReference type="Proteomes" id="UP000217771"/>
    </source>
</evidence>
<comment type="subcellular location">
    <subcellularLocation>
        <location evidence="1">Cytoplasm</location>
        <location evidence="1">Nucleoid</location>
    </subcellularLocation>
</comment>
<protein>
    <recommendedName>
        <fullName evidence="3">Recombination-associated protein RdgC</fullName>
    </recommendedName>
</protein>
<comment type="similarity">
    <text evidence="2">Belongs to the RdgC family.</text>
</comment>
<evidence type="ECO:0000256" key="4">
    <source>
        <dbReference type="ARBA" id="ARBA00022490"/>
    </source>
</evidence>
<evidence type="ECO:0000256" key="5">
    <source>
        <dbReference type="ARBA" id="ARBA00023172"/>
    </source>
</evidence>
<dbReference type="PANTHER" id="PTHR38103:SF1">
    <property type="entry name" value="RECOMBINATION-ASSOCIATED PROTEIN RDGC"/>
    <property type="match status" value="1"/>
</dbReference>
<organism evidence="8 9">
    <name type="scientific">Halomonas salipaludis</name>
    <dbReference type="NCBI Taxonomy" id="2032625"/>
    <lineage>
        <taxon>Bacteria</taxon>
        <taxon>Pseudomonadati</taxon>
        <taxon>Pseudomonadota</taxon>
        <taxon>Gammaproteobacteria</taxon>
        <taxon>Oceanospirillales</taxon>
        <taxon>Halomonadaceae</taxon>
        <taxon>Halomonas</taxon>
    </lineage>
</organism>
<dbReference type="PANTHER" id="PTHR38103">
    <property type="entry name" value="RECOMBINATION-ASSOCIATED PROTEIN RDGC"/>
    <property type="match status" value="1"/>
</dbReference>
<evidence type="ECO:0000256" key="2">
    <source>
        <dbReference type="ARBA" id="ARBA00008657"/>
    </source>
</evidence>
<keyword evidence="9" id="KW-1185">Reference proteome</keyword>
<evidence type="ECO:0000256" key="1">
    <source>
        <dbReference type="ARBA" id="ARBA00004453"/>
    </source>
</evidence>
<accession>A0A2A2F2N3</accession>
<keyword evidence="5" id="KW-0233">DNA recombination</keyword>
<dbReference type="GO" id="GO:0003690">
    <property type="term" value="F:double-stranded DNA binding"/>
    <property type="evidence" value="ECO:0007669"/>
    <property type="project" value="TreeGrafter"/>
</dbReference>
<dbReference type="GO" id="GO:0000018">
    <property type="term" value="P:regulation of DNA recombination"/>
    <property type="evidence" value="ECO:0007669"/>
    <property type="project" value="TreeGrafter"/>
</dbReference>
<reference evidence="8 9" key="1">
    <citation type="submission" date="2017-08" db="EMBL/GenBank/DDBJ databases">
        <title>Halomonas alkalisoli sp. nov., isolated from saline alkaline soil.</title>
        <authorList>
            <person name="Wang D."/>
            <person name="Zhang G."/>
        </authorList>
    </citation>
    <scope>NUCLEOTIDE SEQUENCE [LARGE SCALE GENOMIC DNA]</scope>
    <source>
        <strain evidence="8 9">WRN001</strain>
    </source>
</reference>
<feature type="region of interest" description="Disordered" evidence="6">
    <location>
        <begin position="305"/>
        <end position="325"/>
    </location>
</feature>